<dbReference type="InterPro" id="IPR027417">
    <property type="entry name" value="P-loop_NTPase"/>
</dbReference>
<dbReference type="Pfam" id="PF23234">
    <property type="entry name" value="WHD_4th_Lhr"/>
    <property type="match status" value="1"/>
</dbReference>
<dbReference type="CDD" id="cd18796">
    <property type="entry name" value="SF2_C_LHR"/>
    <property type="match status" value="1"/>
</dbReference>
<feature type="domain" description="Helicase ATP-binding" evidence="10">
    <location>
        <begin position="29"/>
        <end position="228"/>
    </location>
</feature>
<keyword evidence="3" id="KW-0378">Hydrolase</keyword>
<dbReference type="InterPro" id="IPR045628">
    <property type="entry name" value="Lhr_WH_dom"/>
</dbReference>
<dbReference type="InterPro" id="IPR013701">
    <property type="entry name" value="Lhr-like_DEAD/DEAH_assoc"/>
</dbReference>
<evidence type="ECO:0000256" key="6">
    <source>
        <dbReference type="ARBA" id="ARBA00023125"/>
    </source>
</evidence>
<dbReference type="GO" id="GO:0003677">
    <property type="term" value="F:DNA binding"/>
    <property type="evidence" value="ECO:0007669"/>
    <property type="project" value="UniProtKB-KW"/>
</dbReference>
<name>F0SPI1_RUBBR</name>
<accession>F0SPI1</accession>
<dbReference type="GO" id="GO:0005524">
    <property type="term" value="F:ATP binding"/>
    <property type="evidence" value="ECO:0007669"/>
    <property type="project" value="UniProtKB-KW"/>
</dbReference>
<protein>
    <submittedName>
        <fullName evidence="12">DEAD/H associated domain protein</fullName>
    </submittedName>
</protein>
<sequence length="1558" mass="173989">MPLELFHPVISEWFSSRFPEPSEPQKAGWPVIAAGGPALIAAPTGSGKTLTAFLAIIDRLFRRAVAGQLQDELHCVYVSPLRALSNDMHKNLAEPLREIQELAEKRGYRVPEIRIGLRTGDTPSSERAKFVKNPPHILVTTPESLYLLMTAQKSRERLRTTQTVIVDEIHALVPDKRGAHLSLTLERLEAICGPANHWKPLQRIGLSATQKPIDLVANFLLGREHRAQPRRPVAWEAGPTAAFCHKQRSLFKDDEPAPSESAIATESSQLPPLEIINIGHARELDLAIETPPSPLSAVCSHEQWAEINARVVELINSHRSTLIFVNTRRMAERVSHQLTELLGEEQVSSHHGSLAAEIRLETEQRLKTGQLKAVVATASLELGIDVGYIDLVIQLGSPDGIAKFLQRIGRSGHSLGLTPKGRLFALTRDEAVECMGLIRAVKAGRLDAIGCRNAPLDVMAQQIVAEIAADEWDTDALFEVIRHAWPYRDLERKDFDDVVQYLAEGVTQTSGRGRAYLHHDQVQRRLRPRRNARIVAVNNAGSIPDIGSYRVVAEPDNVVVGSVDEDFAVESQAGDVFLLGNTSWRLKHLRGNDVTVVDAQGAPPTVPFWRGESPGRTLELSAEVSRLREDIEQQLIDGKSQPKIVTWLKKECHCEEFVAGQIVEYIAAQKAALGLVPTQKRVVFERFFDETGGMQLVVHAPFGSRVTRAWGFSMRKRFCRSFDFELQATADDDGFILTLGPQHSFPIESLFPMLTSQNAYNMLEQALIYVPTFQLRWRWNVTSALLVERRRAGKRVPPALQRFRSDDLLTAVFPKLTGCQEEHVGDHELPDHPLIKQTMDDCMHEALNFDELVRVLQKVEAGEITFVARDTREPSPFCYELLNANPYAFLDGGEAIDRRARAVGTRRSVTVESVQDLGRLDPAAIEQVVAEATPLVRDADELHDVLLTRIVLPVPPDNQWAVPFRELTRSGRAAEITLDDGKTFWTTAEKLPIVQTLWPDADLSQPLTTPEHIRNDFPTTEARLEILRGWLEFIGPTTSAELHQQLGWTVSQIDATLEALEGEGVVLRGSFRGSAVLQESQSDETYKPAPVVEWCHRRLLARIHRMTLQGLRKQIEPVDVATYMRFLFRHQRLHPGLRAEGAAGVFEVLAQLQGFDLPAVSWERDILKTRVKNYTPEWLDELCLTGEIGWGRLYPGVKTTERKGRPMNTLTRNSLVGIFTREDSAWLLGERAAPQADQLSGVAQDVLAILQERGAMFATDLAHLASLLPTQLSEALGELIARGWITSDGFAGLRGLINPAPARSNTRFRARGGRVRRSVTGRAGRWSVWRREDQLDDPQAMQNRVEQWAWLLLRRWGVVFRDLLEREQAAPRWYELAKFYRRLEARGEIRGGRFIKGVAGEQFALADVVAELRKMKETANDPNELLMLRACDPLNLAGILTPQPRVPATASNRVIYWRGEAVAAIQKKELRLLLPLTTEDCLILAQLLQISPGEMSSARHKLHGNKPASTKHPASPPEDAISYRPAADTGNGNGNANGKPSTGKPNNRPQEGTLLPME</sequence>
<keyword evidence="13" id="KW-1185">Reference proteome</keyword>
<dbReference type="SUPFAM" id="SSF52540">
    <property type="entry name" value="P-loop containing nucleoside triphosphate hydrolases"/>
    <property type="match status" value="1"/>
</dbReference>
<gene>
    <name evidence="12" type="ordered locus">Plabr_0256</name>
</gene>
<dbReference type="OrthoDB" id="9774462at2"/>
<dbReference type="Pfam" id="PF23235">
    <property type="entry name" value="WHD_3rd_Lhr"/>
    <property type="match status" value="1"/>
</dbReference>
<feature type="compositionally biased region" description="Polar residues" evidence="9">
    <location>
        <begin position="1539"/>
        <end position="1550"/>
    </location>
</feature>
<evidence type="ECO:0000256" key="7">
    <source>
        <dbReference type="ARBA" id="ARBA00023204"/>
    </source>
</evidence>
<dbReference type="InterPro" id="IPR014001">
    <property type="entry name" value="Helicase_ATP-bd"/>
</dbReference>
<dbReference type="STRING" id="756272.Plabr_0256"/>
<evidence type="ECO:0000256" key="3">
    <source>
        <dbReference type="ARBA" id="ARBA00022801"/>
    </source>
</evidence>
<dbReference type="Pfam" id="PF08494">
    <property type="entry name" value="DEAD_assoc"/>
    <property type="match status" value="1"/>
</dbReference>
<dbReference type="PROSITE" id="PS51192">
    <property type="entry name" value="HELICASE_ATP_BIND_1"/>
    <property type="match status" value="1"/>
</dbReference>
<keyword evidence="7" id="KW-0234">DNA repair</keyword>
<dbReference type="EMBL" id="CP002546">
    <property type="protein sequence ID" value="ADY57885.1"/>
    <property type="molecule type" value="Genomic_DNA"/>
</dbReference>
<dbReference type="Pfam" id="PF00271">
    <property type="entry name" value="Helicase_C"/>
    <property type="match status" value="1"/>
</dbReference>
<dbReference type="Pfam" id="PF19306">
    <property type="entry name" value="WHD_Lhr"/>
    <property type="match status" value="1"/>
</dbReference>
<keyword evidence="4" id="KW-0347">Helicase</keyword>
<keyword evidence="1" id="KW-0547">Nucleotide-binding</keyword>
<dbReference type="Gene3D" id="3.40.50.300">
    <property type="entry name" value="P-loop containing nucleotide triphosphate hydrolases"/>
    <property type="match status" value="2"/>
</dbReference>
<dbReference type="InterPro" id="IPR011545">
    <property type="entry name" value="DEAD/DEAH_box_helicase_dom"/>
</dbReference>
<dbReference type="InterPro" id="IPR055368">
    <property type="entry name" value="WH3_Lhr"/>
</dbReference>
<dbReference type="PANTHER" id="PTHR47962">
    <property type="entry name" value="ATP-DEPENDENT HELICASE LHR-RELATED-RELATED"/>
    <property type="match status" value="1"/>
</dbReference>
<keyword evidence="2" id="KW-0227">DNA damage</keyword>
<dbReference type="PROSITE" id="PS51194">
    <property type="entry name" value="HELICASE_CTER"/>
    <property type="match status" value="1"/>
</dbReference>
<proteinExistence type="predicted"/>
<dbReference type="PANTHER" id="PTHR47962:SF5">
    <property type="entry name" value="ATP-DEPENDENT HELICASE LHR-RELATED"/>
    <property type="match status" value="1"/>
</dbReference>
<dbReference type="InterPro" id="IPR001650">
    <property type="entry name" value="Helicase_C-like"/>
</dbReference>
<dbReference type="InterPro" id="IPR003593">
    <property type="entry name" value="AAA+_ATPase"/>
</dbReference>
<dbReference type="InterPro" id="IPR052511">
    <property type="entry name" value="ATP-dep_Helicase"/>
</dbReference>
<feature type="region of interest" description="Disordered" evidence="9">
    <location>
        <begin position="1497"/>
        <end position="1558"/>
    </location>
</feature>
<evidence type="ECO:0000256" key="2">
    <source>
        <dbReference type="ARBA" id="ARBA00022763"/>
    </source>
</evidence>
<dbReference type="SMART" id="SM00490">
    <property type="entry name" value="HELICc"/>
    <property type="match status" value="1"/>
</dbReference>
<dbReference type="SMART" id="SM00487">
    <property type="entry name" value="DEXDc"/>
    <property type="match status" value="1"/>
</dbReference>
<feature type="domain" description="Helicase C-terminal" evidence="11">
    <location>
        <begin position="306"/>
        <end position="464"/>
    </location>
</feature>
<dbReference type="Proteomes" id="UP000006860">
    <property type="component" value="Chromosome"/>
</dbReference>
<dbReference type="eggNOG" id="COG1201">
    <property type="taxonomic scope" value="Bacteria"/>
</dbReference>
<dbReference type="HOGENOM" id="CLU_002025_3_1_0"/>
<keyword evidence="5" id="KW-0067">ATP-binding</keyword>
<evidence type="ECO:0000256" key="1">
    <source>
        <dbReference type="ARBA" id="ARBA00022741"/>
    </source>
</evidence>
<reference evidence="13" key="1">
    <citation type="submission" date="2011-02" db="EMBL/GenBank/DDBJ databases">
        <title>The complete genome of Planctomyces brasiliensis DSM 5305.</title>
        <authorList>
            <person name="Lucas S."/>
            <person name="Copeland A."/>
            <person name="Lapidus A."/>
            <person name="Bruce D."/>
            <person name="Goodwin L."/>
            <person name="Pitluck S."/>
            <person name="Kyrpides N."/>
            <person name="Mavromatis K."/>
            <person name="Pagani I."/>
            <person name="Ivanova N."/>
            <person name="Ovchinnikova G."/>
            <person name="Lu M."/>
            <person name="Detter J.C."/>
            <person name="Han C."/>
            <person name="Land M."/>
            <person name="Hauser L."/>
            <person name="Markowitz V."/>
            <person name="Cheng J.-F."/>
            <person name="Hugenholtz P."/>
            <person name="Woyke T."/>
            <person name="Wu D."/>
            <person name="Tindall B."/>
            <person name="Pomrenke H.G."/>
            <person name="Brambilla E."/>
            <person name="Klenk H.-P."/>
            <person name="Eisen J.A."/>
        </authorList>
    </citation>
    <scope>NUCLEOTIDE SEQUENCE [LARGE SCALE GENOMIC DNA]</scope>
    <source>
        <strain evidence="13">ATCC 49424 / DSM 5305 / JCM 21570 / NBRC 103401 / IFAM 1448</strain>
    </source>
</reference>
<dbReference type="InterPro" id="IPR055367">
    <property type="entry name" value="WH4_Lhr"/>
</dbReference>
<dbReference type="GO" id="GO:0006281">
    <property type="term" value="P:DNA repair"/>
    <property type="evidence" value="ECO:0007669"/>
    <property type="project" value="UniProtKB-KW"/>
</dbReference>
<dbReference type="GO" id="GO:0004386">
    <property type="term" value="F:helicase activity"/>
    <property type="evidence" value="ECO:0007669"/>
    <property type="project" value="UniProtKB-KW"/>
</dbReference>
<organism evidence="12 13">
    <name type="scientific">Rubinisphaera brasiliensis (strain ATCC 49424 / DSM 5305 / JCM 21570 / IAM 15109 / NBRC 103401 / IFAM 1448)</name>
    <name type="common">Planctomyces brasiliensis</name>
    <dbReference type="NCBI Taxonomy" id="756272"/>
    <lineage>
        <taxon>Bacteria</taxon>
        <taxon>Pseudomonadati</taxon>
        <taxon>Planctomycetota</taxon>
        <taxon>Planctomycetia</taxon>
        <taxon>Planctomycetales</taxon>
        <taxon>Planctomycetaceae</taxon>
        <taxon>Rubinisphaera</taxon>
    </lineage>
</organism>
<evidence type="ECO:0000256" key="8">
    <source>
        <dbReference type="ARBA" id="ARBA00023235"/>
    </source>
</evidence>
<evidence type="ECO:0000313" key="12">
    <source>
        <dbReference type="EMBL" id="ADY57885.1"/>
    </source>
</evidence>
<dbReference type="CDD" id="cd17922">
    <property type="entry name" value="DEXHc_LHR-like"/>
    <property type="match status" value="1"/>
</dbReference>
<keyword evidence="8" id="KW-0413">Isomerase</keyword>
<evidence type="ECO:0000256" key="5">
    <source>
        <dbReference type="ARBA" id="ARBA00022840"/>
    </source>
</evidence>
<evidence type="ECO:0000256" key="9">
    <source>
        <dbReference type="SAM" id="MobiDB-lite"/>
    </source>
</evidence>
<dbReference type="KEGG" id="pbs:Plabr_0256"/>
<dbReference type="GO" id="GO:0016887">
    <property type="term" value="F:ATP hydrolysis activity"/>
    <property type="evidence" value="ECO:0007669"/>
    <property type="project" value="TreeGrafter"/>
</dbReference>
<evidence type="ECO:0000259" key="10">
    <source>
        <dbReference type="PROSITE" id="PS51192"/>
    </source>
</evidence>
<dbReference type="SMART" id="SM00382">
    <property type="entry name" value="AAA"/>
    <property type="match status" value="1"/>
</dbReference>
<dbReference type="Pfam" id="PF00270">
    <property type="entry name" value="DEAD"/>
    <property type="match status" value="1"/>
</dbReference>
<keyword evidence="6" id="KW-0238">DNA-binding</keyword>
<evidence type="ECO:0000259" key="11">
    <source>
        <dbReference type="PROSITE" id="PS51194"/>
    </source>
</evidence>
<evidence type="ECO:0000256" key="4">
    <source>
        <dbReference type="ARBA" id="ARBA00022806"/>
    </source>
</evidence>
<evidence type="ECO:0000313" key="13">
    <source>
        <dbReference type="Proteomes" id="UP000006860"/>
    </source>
</evidence>